<sequence length="45" mass="5308">MSSGMLFHIIWNIVPSYLEQHYILAITRRFTLKHNERSGESSSRT</sequence>
<dbReference type="HOGENOM" id="CLU_3294301_0_0_10"/>
<dbReference type="AlphaFoldDB" id="A0A069QFK4"/>
<comment type="caution">
    <text evidence="1">The sequence shown here is derived from an EMBL/GenBank/DDBJ whole genome shotgun (WGS) entry which is preliminary data.</text>
</comment>
<organism evidence="1 2">
    <name type="scientific">Hoylesella loescheii DSM 19665 = JCM 12249 = ATCC 15930</name>
    <dbReference type="NCBI Taxonomy" id="1122985"/>
    <lineage>
        <taxon>Bacteria</taxon>
        <taxon>Pseudomonadati</taxon>
        <taxon>Bacteroidota</taxon>
        <taxon>Bacteroidia</taxon>
        <taxon>Bacteroidales</taxon>
        <taxon>Prevotellaceae</taxon>
        <taxon>Hoylesella</taxon>
    </lineage>
</organism>
<protein>
    <submittedName>
        <fullName evidence="1">Uncharacterized protein</fullName>
    </submittedName>
</protein>
<evidence type="ECO:0000313" key="2">
    <source>
        <dbReference type="Proteomes" id="UP000027442"/>
    </source>
</evidence>
<dbReference type="PATRIC" id="fig|1122985.7.peg.2581"/>
<gene>
    <name evidence="1" type="ORF">HMPREF1991_02493</name>
</gene>
<proteinExistence type="predicted"/>
<accession>A0A069QFK4</accession>
<dbReference type="Proteomes" id="UP000027442">
    <property type="component" value="Unassembled WGS sequence"/>
</dbReference>
<name>A0A069QFK4_HOYLO</name>
<evidence type="ECO:0000313" key="1">
    <source>
        <dbReference type="EMBL" id="KDR51472.1"/>
    </source>
</evidence>
<reference evidence="1 2" key="1">
    <citation type="submission" date="2013-08" db="EMBL/GenBank/DDBJ databases">
        <authorList>
            <person name="Weinstock G."/>
            <person name="Sodergren E."/>
            <person name="Wylie T."/>
            <person name="Fulton L."/>
            <person name="Fulton R."/>
            <person name="Fronick C."/>
            <person name="O'Laughlin M."/>
            <person name="Godfrey J."/>
            <person name="Miner T."/>
            <person name="Herter B."/>
            <person name="Appelbaum E."/>
            <person name="Cordes M."/>
            <person name="Lek S."/>
            <person name="Wollam A."/>
            <person name="Pepin K.H."/>
            <person name="Palsikar V.B."/>
            <person name="Mitreva M."/>
            <person name="Wilson R.K."/>
        </authorList>
    </citation>
    <scope>NUCLEOTIDE SEQUENCE [LARGE SCALE GENOMIC DNA]</scope>
    <source>
        <strain evidence="1 2">ATCC 15930</strain>
    </source>
</reference>
<dbReference type="EMBL" id="JNGW01000106">
    <property type="protein sequence ID" value="KDR51472.1"/>
    <property type="molecule type" value="Genomic_DNA"/>
</dbReference>
<keyword evidence="2" id="KW-1185">Reference proteome</keyword>